<dbReference type="CDD" id="cd07034">
    <property type="entry name" value="TPP_PYR_PFOR_IOR-alpha_like"/>
    <property type="match status" value="1"/>
</dbReference>
<evidence type="ECO:0000256" key="7">
    <source>
        <dbReference type="ARBA" id="ARBA00023014"/>
    </source>
</evidence>
<keyword evidence="11" id="KW-0670">Pyruvate</keyword>
<dbReference type="InterPro" id="IPR033412">
    <property type="entry name" value="PFOR_II"/>
</dbReference>
<keyword evidence="5" id="KW-0560">Oxidoreductase</keyword>
<evidence type="ECO:0000256" key="4">
    <source>
        <dbReference type="ARBA" id="ARBA00022982"/>
    </source>
</evidence>
<dbReference type="PATRIC" id="fig|47500.8.peg.3345"/>
<evidence type="ECO:0000256" key="3">
    <source>
        <dbReference type="ARBA" id="ARBA00022485"/>
    </source>
</evidence>
<feature type="domain" description="Pyruvate:ferredoxin oxidoreductase core" evidence="10">
    <location>
        <begin position="287"/>
        <end position="391"/>
    </location>
</feature>
<keyword evidence="6" id="KW-0408">Iron</keyword>
<dbReference type="AlphaFoldDB" id="A0A0D1UXU8"/>
<gene>
    <name evidence="11" type="ORF">AF333_23985</name>
</gene>
<comment type="caution">
    <text evidence="11">The sequence shown here is derived from an EMBL/GenBank/DDBJ whole genome shotgun (WGS) entry which is preliminary data.</text>
</comment>
<dbReference type="PANTHER" id="PTHR32154:SF0">
    <property type="entry name" value="PYRUVATE-FLAVODOXIN OXIDOREDUCTASE-RELATED"/>
    <property type="match status" value="1"/>
</dbReference>
<evidence type="ECO:0000313" key="12">
    <source>
        <dbReference type="Proteomes" id="UP000037269"/>
    </source>
</evidence>
<organism evidence="11 12">
    <name type="scientific">Aneurinibacillus migulanus</name>
    <name type="common">Bacillus migulanus</name>
    <dbReference type="NCBI Taxonomy" id="47500"/>
    <lineage>
        <taxon>Bacteria</taxon>
        <taxon>Bacillati</taxon>
        <taxon>Bacillota</taxon>
        <taxon>Bacilli</taxon>
        <taxon>Bacillales</taxon>
        <taxon>Paenibacillaceae</taxon>
        <taxon>Aneurinibacillus group</taxon>
        <taxon>Aneurinibacillus</taxon>
    </lineage>
</organism>
<keyword evidence="4" id="KW-0249">Electron transport</keyword>
<reference evidence="11 12" key="1">
    <citation type="submission" date="2015-07" db="EMBL/GenBank/DDBJ databases">
        <title>Fjat-14205 dsm 2895.</title>
        <authorList>
            <person name="Liu B."/>
            <person name="Wang J."/>
            <person name="Zhu Y."/>
            <person name="Liu G."/>
            <person name="Chen Q."/>
            <person name="Chen Z."/>
            <person name="Lan J."/>
            <person name="Che J."/>
            <person name="Ge C."/>
            <person name="Shi H."/>
            <person name="Pan Z."/>
            <person name="Liu X."/>
        </authorList>
    </citation>
    <scope>NUCLEOTIDE SEQUENCE [LARGE SCALE GENOMIC DNA]</scope>
    <source>
        <strain evidence="11 12">DSM 2895</strain>
    </source>
</reference>
<dbReference type="GO" id="GO:0051539">
    <property type="term" value="F:4 iron, 4 sulfur cluster binding"/>
    <property type="evidence" value="ECO:0007669"/>
    <property type="project" value="UniProtKB-KW"/>
</dbReference>
<keyword evidence="7" id="KW-0411">Iron-sulfur</keyword>
<evidence type="ECO:0000256" key="6">
    <source>
        <dbReference type="ARBA" id="ARBA00023004"/>
    </source>
</evidence>
<keyword evidence="12" id="KW-1185">Reference proteome</keyword>
<evidence type="ECO:0000256" key="1">
    <source>
        <dbReference type="ARBA" id="ARBA00009032"/>
    </source>
</evidence>
<dbReference type="Pfam" id="PF01855">
    <property type="entry name" value="POR_N"/>
    <property type="match status" value="1"/>
</dbReference>
<dbReference type="GO" id="GO:0006979">
    <property type="term" value="P:response to oxidative stress"/>
    <property type="evidence" value="ECO:0007669"/>
    <property type="project" value="TreeGrafter"/>
</dbReference>
<dbReference type="EMBL" id="LGUG01000004">
    <property type="protein sequence ID" value="KON98040.1"/>
    <property type="molecule type" value="Genomic_DNA"/>
</dbReference>
<dbReference type="Pfam" id="PF02775">
    <property type="entry name" value="TPP_enzyme_C"/>
    <property type="match status" value="1"/>
</dbReference>
<dbReference type="SUPFAM" id="SSF52518">
    <property type="entry name" value="Thiamin diphosphate-binding fold (THDP-binding)"/>
    <property type="match status" value="2"/>
</dbReference>
<evidence type="ECO:0000259" key="10">
    <source>
        <dbReference type="Pfam" id="PF17147"/>
    </source>
</evidence>
<dbReference type="InterPro" id="IPR011766">
    <property type="entry name" value="TPP_enzyme_TPP-bd"/>
</dbReference>
<dbReference type="FunFam" id="3.40.50.970:FF:000012">
    <property type="entry name" value="Pyruvate:ferredoxin (Flavodoxin) oxidoreductase"/>
    <property type="match status" value="1"/>
</dbReference>
<name>A0A0D1UXU8_ANEMI</name>
<protein>
    <submittedName>
        <fullName evidence="11">Pyruvate synthase</fullName>
    </submittedName>
</protein>
<evidence type="ECO:0000259" key="8">
    <source>
        <dbReference type="Pfam" id="PF01855"/>
    </source>
</evidence>
<feature type="domain" description="Thiamine pyrophosphate enzyme TPP-binding" evidence="9">
    <location>
        <begin position="556"/>
        <end position="661"/>
    </location>
</feature>
<dbReference type="InterPro" id="IPR050722">
    <property type="entry name" value="Pyruvate:ferred/Flavod_OxRd"/>
</dbReference>
<dbReference type="GO" id="GO:0016491">
    <property type="term" value="F:oxidoreductase activity"/>
    <property type="evidence" value="ECO:0007669"/>
    <property type="project" value="UniProtKB-KW"/>
</dbReference>
<keyword evidence="3" id="KW-0479">Metal-binding</keyword>
<evidence type="ECO:0000256" key="5">
    <source>
        <dbReference type="ARBA" id="ARBA00023002"/>
    </source>
</evidence>
<evidence type="ECO:0000313" key="11">
    <source>
        <dbReference type="EMBL" id="KON98040.1"/>
    </source>
</evidence>
<dbReference type="InterPro" id="IPR002880">
    <property type="entry name" value="Pyrv_Fd/Flavodoxin_OxRdtase_N"/>
</dbReference>
<dbReference type="InterPro" id="IPR009014">
    <property type="entry name" value="Transketo_C/PFOR_II"/>
</dbReference>
<accession>A0A0D1UXU8</accession>
<comment type="similarity">
    <text evidence="1">Belongs to the pyruvate:ferredoxin/flavodoxin oxidoreductase family.</text>
</comment>
<keyword evidence="2" id="KW-0813">Transport</keyword>
<dbReference type="STRING" id="47500.AF333_23985"/>
<dbReference type="InterPro" id="IPR029061">
    <property type="entry name" value="THDP-binding"/>
</dbReference>
<dbReference type="Pfam" id="PF17147">
    <property type="entry name" value="PFOR_II"/>
    <property type="match status" value="1"/>
</dbReference>
<keyword evidence="3" id="KW-0004">4Fe-4S</keyword>
<dbReference type="Gene3D" id="3.40.50.970">
    <property type="match status" value="3"/>
</dbReference>
<sequence>MTMAIEYDREKAALTAAIKETMPEQSLTFESGNEMAAMAAAQINYHLMGYFPITPSTEVAQYLDMMKTRGEHDIVLIPADGEHGSAGVCYGAAAAGGRVFNATSANGFLYMLEQLPVQSGTRFPMVLNLVTRAISGPLDIRGDHSDLYYGLNIGWPILLARDPQAVYDMNIIALRVAEHADVRLPVMVAYDGFFTSHQKRRVRYFADRGTVQSFVGEMPSGYVHALDPENPITIGPYMNDPDLINNNYQQSEAMYRAGEIFKQVADEYEKISGRKYEALDLYRMEDAEVAVFLLNSAAETAKDVADQLRAKGIKAGVISPNMIRPWPAKEIQKACKNLKAIMIGERADSYGGYGGNLTHELKATLQEMKGNETVVVSRVFGVGGKDFYHDDAEAFFDLAIEAAELGLAQIPFDYFGHTPGNPELAPKRVLAPLHGDAFKSGLIQVTPNEQTGKLNVKIPPLRALTGKPKRIAPGHGACPGCGIFPGLELFFKGIEGDIVVLFQTGCAMVVTTGYPYSSHKQTYIHNLFQNGAATLSGAVEMFYERKRRGEIQVGDDFTFVMVTGDGGMDIGMGPAIGTALRNHRMIVLEYDNEGYMNTGSQLSYSTPMGHMTSTSGVGKAQGGKTFHHKDTAQIMAATNIPYVFTGTEAFPQDLLKKAAKAQWYAQNAGMVYGKILIACPLNWKSADEQGQTIVEAAVNSCFFPLYEIENGITNITYDPEARNKRIEVQDWLSLMGKTKHMTKPEYAEMLTSFAGEVERRWRRLKAKHENEYL</sequence>
<evidence type="ECO:0000256" key="2">
    <source>
        <dbReference type="ARBA" id="ARBA00022448"/>
    </source>
</evidence>
<dbReference type="GO" id="GO:0030976">
    <property type="term" value="F:thiamine pyrophosphate binding"/>
    <property type="evidence" value="ECO:0007669"/>
    <property type="project" value="InterPro"/>
</dbReference>
<dbReference type="PANTHER" id="PTHR32154">
    <property type="entry name" value="PYRUVATE-FLAVODOXIN OXIDOREDUCTASE-RELATED"/>
    <property type="match status" value="1"/>
</dbReference>
<feature type="domain" description="Pyruvate flavodoxin/ferredoxin oxidoreductase pyrimidine binding" evidence="8">
    <location>
        <begin position="39"/>
        <end position="265"/>
    </location>
</feature>
<dbReference type="SUPFAM" id="SSF52922">
    <property type="entry name" value="TK C-terminal domain-like"/>
    <property type="match status" value="1"/>
</dbReference>
<dbReference type="Proteomes" id="UP000037269">
    <property type="component" value="Unassembled WGS sequence"/>
</dbReference>
<dbReference type="Gene3D" id="3.40.50.920">
    <property type="match status" value="1"/>
</dbReference>
<proteinExistence type="inferred from homology"/>
<evidence type="ECO:0000259" key="9">
    <source>
        <dbReference type="Pfam" id="PF02775"/>
    </source>
</evidence>